<dbReference type="Pfam" id="PF07366">
    <property type="entry name" value="SnoaL"/>
    <property type="match status" value="1"/>
</dbReference>
<keyword evidence="2" id="KW-1185">Reference proteome</keyword>
<dbReference type="RefSeq" id="WP_168080434.1">
    <property type="nucleotide sequence ID" value="NZ_JAAVJI010000001.1"/>
</dbReference>
<gene>
    <name evidence="1" type="ORF">HBH25_00485</name>
</gene>
<accession>A0ABX0YAC4</accession>
<evidence type="ECO:0000313" key="1">
    <source>
        <dbReference type="EMBL" id="NJO99348.1"/>
    </source>
</evidence>
<comment type="caution">
    <text evidence="1">The sequence shown here is derived from an EMBL/GenBank/DDBJ whole genome shotgun (WGS) entry which is preliminary data.</text>
</comment>
<dbReference type="SUPFAM" id="SSF54427">
    <property type="entry name" value="NTF2-like"/>
    <property type="match status" value="1"/>
</dbReference>
<dbReference type="InterPro" id="IPR032710">
    <property type="entry name" value="NTF2-like_dom_sf"/>
</dbReference>
<dbReference type="EMBL" id="JAAVJI010000001">
    <property type="protein sequence ID" value="NJO99348.1"/>
    <property type="molecule type" value="Genomic_DNA"/>
</dbReference>
<proteinExistence type="predicted"/>
<dbReference type="Proteomes" id="UP000746535">
    <property type="component" value="Unassembled WGS sequence"/>
</dbReference>
<evidence type="ECO:0000313" key="2">
    <source>
        <dbReference type="Proteomes" id="UP000746535"/>
    </source>
</evidence>
<dbReference type="PANTHER" id="PTHR38436">
    <property type="entry name" value="POLYKETIDE CYCLASE SNOAL-LIKE DOMAIN"/>
    <property type="match status" value="1"/>
</dbReference>
<protein>
    <submittedName>
        <fullName evidence="1">SnoaL-like domain-containing protein</fullName>
    </submittedName>
</protein>
<dbReference type="PANTHER" id="PTHR38436:SF1">
    <property type="entry name" value="ESTER CYCLASE"/>
    <property type="match status" value="1"/>
</dbReference>
<dbReference type="InterPro" id="IPR009959">
    <property type="entry name" value="Cyclase_SnoaL-like"/>
</dbReference>
<name>A0ABX0YAC4_9PSED</name>
<dbReference type="Gene3D" id="3.10.450.50">
    <property type="match status" value="1"/>
</dbReference>
<sequence>MPLHELPTLYDAYLNCLNTRNLAGLAELVAENVEYNGTPMGLAGYRAMLERDFEAIPDLAFRRVFLVTEPPNIACRLHFDCTPKGELFGLPVNGQRVQFTENVFYAYERGKIRRVWSVIDKAAIADQLGRSTG</sequence>
<reference evidence="1 2" key="1">
    <citation type="submission" date="2020-03" db="EMBL/GenBank/DDBJ databases">
        <authorList>
            <person name="Wang L."/>
            <person name="He N."/>
            <person name="Li Y."/>
            <person name="Fang Y."/>
            <person name="Zhang F."/>
        </authorList>
    </citation>
    <scope>NUCLEOTIDE SEQUENCE [LARGE SCALE GENOMIC DNA]</scope>
    <source>
        <strain evidence="2">hsmgli-8</strain>
    </source>
</reference>
<organism evidence="1 2">
    <name type="scientific">Pseudomonas quercus</name>
    <dbReference type="NCBI Taxonomy" id="2722792"/>
    <lineage>
        <taxon>Bacteria</taxon>
        <taxon>Pseudomonadati</taxon>
        <taxon>Pseudomonadota</taxon>
        <taxon>Gammaproteobacteria</taxon>
        <taxon>Pseudomonadales</taxon>
        <taxon>Pseudomonadaceae</taxon>
        <taxon>Pseudomonas</taxon>
    </lineage>
</organism>